<gene>
    <name evidence="1" type="ORF">S12H4_19686</name>
</gene>
<comment type="caution">
    <text evidence="1">The sequence shown here is derived from an EMBL/GenBank/DDBJ whole genome shotgun (WGS) entry which is preliminary data.</text>
</comment>
<evidence type="ECO:0000313" key="1">
    <source>
        <dbReference type="EMBL" id="GAI85357.1"/>
    </source>
</evidence>
<reference evidence="1" key="1">
    <citation type="journal article" date="2014" name="Front. Microbiol.">
        <title>High frequency of phylogenetically diverse reductive dehalogenase-homologous genes in deep subseafloor sedimentary metagenomes.</title>
        <authorList>
            <person name="Kawai M."/>
            <person name="Futagami T."/>
            <person name="Toyoda A."/>
            <person name="Takaki Y."/>
            <person name="Nishi S."/>
            <person name="Hori S."/>
            <person name="Arai W."/>
            <person name="Tsubouchi T."/>
            <person name="Morono Y."/>
            <person name="Uchiyama I."/>
            <person name="Ito T."/>
            <person name="Fujiyama A."/>
            <person name="Inagaki F."/>
            <person name="Takami H."/>
        </authorList>
    </citation>
    <scope>NUCLEOTIDE SEQUENCE</scope>
    <source>
        <strain evidence="1">Expedition CK06-06</strain>
    </source>
</reference>
<proteinExistence type="predicted"/>
<accession>X1RX40</accession>
<feature type="non-terminal residue" evidence="1">
    <location>
        <position position="137"/>
    </location>
</feature>
<name>X1RX40_9ZZZZ</name>
<sequence>MVIAEAKGKTYTDFEDKLLLAQVGHVPVRVIAQGMGRTPSGVYMRLTELRHQGRYPSNVKYKTPPRARIRPETENYQYFTGEEDRLICVAFDRQPLTKIAEVLGRCKGSVSTRIRYLRRHGKLDGKVSWGYQKFRPW</sequence>
<dbReference type="AlphaFoldDB" id="X1RX40"/>
<protein>
    <submittedName>
        <fullName evidence="1">Uncharacterized protein</fullName>
    </submittedName>
</protein>
<dbReference type="EMBL" id="BARW01009873">
    <property type="protein sequence ID" value="GAI85357.1"/>
    <property type="molecule type" value="Genomic_DNA"/>
</dbReference>
<organism evidence="1">
    <name type="scientific">marine sediment metagenome</name>
    <dbReference type="NCBI Taxonomy" id="412755"/>
    <lineage>
        <taxon>unclassified sequences</taxon>
        <taxon>metagenomes</taxon>
        <taxon>ecological metagenomes</taxon>
    </lineage>
</organism>